<feature type="region of interest" description="Disordered" evidence="2">
    <location>
        <begin position="112"/>
        <end position="146"/>
    </location>
</feature>
<sequence>MGLARTPPPIPTKNSIQQQPPPPPSSSSSQLSSSSNLNSIINHPSGNLSPPILQFKQQNQYSNQNFDNNPFKTKNKLIRSPPTSKNNLEIYSEFNQTKSLIINHQADPSILNQSNSSTFNQSDSPLLNHSNSLLPNQSNSPLINKSNSPLINQSNCLSIDQSNFPLINQSNSPLINQSKSPLINQSKSPLINQSKSPLINQSKSPLINQSNSPLINQSNSPLINQSNSPLINQSNSPLINQSDSPLINQSNSPTSNQANSPIFKQTNFEFTNQSNFPLRNQSNSPIINQPNPPIVDQLNSPTANQPNSLTIHQFHPSSKLQINQIINPSNQSSFQINQKFQTFSLELDNQKITKSSMTTDRIKSITPEPTTSNLVSKIPKPITFNLTNSKFKSPNVKLKNHDSIIKASSTQNHKSIFNPLFDHQDFKAKTKLTDHIPIQPPNNNNYFKTILNEDFETSNSEIIDSNNSHNDNNDLYLNQTIQELQDTIQMMESEAHIKQLKLELEESKRDHYKLSHADRNKEVEKVLIDEKILRLESSKSNLEYELKYSKFRNDRLEIDLLIKGKKIKKLIAQLQDYENQFKIRDQTLLNKINKLTNENEELKTKNDERTTLIRKFDSFHEIEKRKMEELKKKHEAELNESKLELKFEINNLKYQLVKVENRCAELEEQLKQSVDISETLGTKLNALQSKEPAKTRANFNIERDQSKGRKALSQDLLRTCNILSEKEQEIKILEERVAEFERSSNHQYDPKRLPKKATSKRQPISQQTQEEAIQSTSKLPTTEIAPEVDQPSTATDSDHTLNPEPVAVPETSDSESDSPQVGLITRRKWISIGKIAREIKQDKSKFKELVTKEPHEEPALENIARNKKDQAPKETENIATRLKSRTKPKVIEEKDERQQKISKDGKKSNSSQVHQCEKNKTGQKDLNLPSQPTENEGEPEIMKLIDQDDGDISTTHDSPIPKPETVLQAKKPLRGRLRHRITQEITTQSTSDHGEQIEKGVATTVPAESNLQKSSSNKKPAKTNKRGRKVQQVKQQEQAEDEVIGEGERLVESVNTQTVLGKRGRKPPKTQNIAENEPDGEQNQEKHQQRTEKMMTRRGKNVDPKQTSLKSMTNDQEESTLSALPAETNPENVSFNDNVISPPALATRAKDPIHSHGVEAIVNSSKSDEEEEVEAKKEKEKNRKRNHQNSKQASKTTKRGKTTQSAKHKDEATVKDKEVIGEVIGSEERQTDAVNLKGKARAGRKKNIKSQEKQKDTEKETFENVEDQEEEEEYNQSQGEVTKRKRRKIFNSKQTSLQWLENDQEDNMLGLPPQLSPVKQFPPSKHQRSRLKKSSSNSILPLSLQRPFIKN</sequence>
<feature type="region of interest" description="Disordered" evidence="2">
    <location>
        <begin position="840"/>
        <end position="1351"/>
    </location>
</feature>
<keyword evidence="4" id="KW-1185">Reference proteome</keyword>
<feature type="compositionally biased region" description="Polar residues" evidence="2">
    <location>
        <begin position="760"/>
        <end position="780"/>
    </location>
</feature>
<feature type="region of interest" description="Disordered" evidence="2">
    <location>
        <begin position="740"/>
        <end position="822"/>
    </location>
</feature>
<protein>
    <submittedName>
        <fullName evidence="3">Uncharacterized protein</fullName>
    </submittedName>
</protein>
<dbReference type="Proteomes" id="UP000765509">
    <property type="component" value="Unassembled WGS sequence"/>
</dbReference>
<feature type="coiled-coil region" evidence="1">
    <location>
        <begin position="481"/>
        <end position="510"/>
    </location>
</feature>
<feature type="coiled-coil region" evidence="1">
    <location>
        <begin position="585"/>
        <end position="676"/>
    </location>
</feature>
<feature type="compositionally biased region" description="Polar residues" evidence="2">
    <location>
        <begin position="112"/>
        <end position="123"/>
    </location>
</feature>
<accession>A0A9Q3E2E2</accession>
<dbReference type="OrthoDB" id="10071890at2759"/>
<feature type="compositionally biased region" description="Polar residues" evidence="2">
    <location>
        <begin position="1006"/>
        <end position="1018"/>
    </location>
</feature>
<feature type="compositionally biased region" description="Basic residues" evidence="2">
    <location>
        <begin position="971"/>
        <end position="980"/>
    </location>
</feature>
<feature type="compositionally biased region" description="Basic and acidic residues" evidence="2">
    <location>
        <begin position="1148"/>
        <end position="1157"/>
    </location>
</feature>
<proteinExistence type="predicted"/>
<feature type="compositionally biased region" description="Basic and acidic residues" evidence="2">
    <location>
        <begin position="1207"/>
        <end position="1231"/>
    </location>
</feature>
<evidence type="ECO:0000313" key="3">
    <source>
        <dbReference type="EMBL" id="MBW0511400.1"/>
    </source>
</evidence>
<feature type="compositionally biased region" description="Polar residues" evidence="2">
    <location>
        <begin position="55"/>
        <end position="72"/>
    </location>
</feature>
<feature type="compositionally biased region" description="Basic residues" evidence="2">
    <location>
        <begin position="1019"/>
        <end position="1031"/>
    </location>
</feature>
<feature type="compositionally biased region" description="Acidic residues" evidence="2">
    <location>
        <begin position="1263"/>
        <end position="1274"/>
    </location>
</feature>
<feature type="compositionally biased region" description="Basic and acidic residues" evidence="2">
    <location>
        <begin position="740"/>
        <end position="752"/>
    </location>
</feature>
<dbReference type="EMBL" id="AVOT02022169">
    <property type="protein sequence ID" value="MBW0511400.1"/>
    <property type="molecule type" value="Genomic_DNA"/>
</dbReference>
<gene>
    <name evidence="3" type="ORF">O181_051115</name>
</gene>
<feature type="compositionally biased region" description="Basic and acidic residues" evidence="2">
    <location>
        <begin position="1083"/>
        <end position="1103"/>
    </location>
</feature>
<feature type="compositionally biased region" description="Basic and acidic residues" evidence="2">
    <location>
        <begin position="840"/>
        <end position="876"/>
    </location>
</feature>
<feature type="compositionally biased region" description="Basic residues" evidence="2">
    <location>
        <begin position="1238"/>
        <end position="1248"/>
    </location>
</feature>
<organism evidence="3 4">
    <name type="scientific">Austropuccinia psidii MF-1</name>
    <dbReference type="NCBI Taxonomy" id="1389203"/>
    <lineage>
        <taxon>Eukaryota</taxon>
        <taxon>Fungi</taxon>
        <taxon>Dikarya</taxon>
        <taxon>Basidiomycota</taxon>
        <taxon>Pucciniomycotina</taxon>
        <taxon>Pucciniomycetes</taxon>
        <taxon>Pucciniales</taxon>
        <taxon>Sphaerophragmiaceae</taxon>
        <taxon>Austropuccinia</taxon>
    </lineage>
</organism>
<comment type="caution">
    <text evidence="3">The sequence shown here is derived from an EMBL/GenBank/DDBJ whole genome shotgun (WGS) entry which is preliminary data.</text>
</comment>
<feature type="region of interest" description="Disordered" evidence="2">
    <location>
        <begin position="178"/>
        <end position="258"/>
    </location>
</feature>
<reference evidence="3" key="1">
    <citation type="submission" date="2021-03" db="EMBL/GenBank/DDBJ databases">
        <title>Draft genome sequence of rust myrtle Austropuccinia psidii MF-1, a brazilian biotype.</title>
        <authorList>
            <person name="Quecine M.C."/>
            <person name="Pachon D.M.R."/>
            <person name="Bonatelli M.L."/>
            <person name="Correr F.H."/>
            <person name="Franceschini L.M."/>
            <person name="Leite T.F."/>
            <person name="Margarido G.R.A."/>
            <person name="Almeida C.A."/>
            <person name="Ferrarezi J.A."/>
            <person name="Labate C.A."/>
        </authorList>
    </citation>
    <scope>NUCLEOTIDE SEQUENCE</scope>
    <source>
        <strain evidence="3">MF-1</strain>
    </source>
</reference>
<feature type="compositionally biased region" description="Basic and acidic residues" evidence="2">
    <location>
        <begin position="1249"/>
        <end position="1262"/>
    </location>
</feature>
<name>A0A9Q3E2E2_9BASI</name>
<evidence type="ECO:0000256" key="2">
    <source>
        <dbReference type="SAM" id="MobiDB-lite"/>
    </source>
</evidence>
<feature type="compositionally biased region" description="Pro residues" evidence="2">
    <location>
        <begin position="1"/>
        <end position="11"/>
    </location>
</feature>
<feature type="compositionally biased region" description="Low complexity" evidence="2">
    <location>
        <begin position="124"/>
        <end position="144"/>
    </location>
</feature>
<evidence type="ECO:0000256" key="1">
    <source>
        <dbReference type="SAM" id="Coils"/>
    </source>
</evidence>
<feature type="compositionally biased region" description="Polar residues" evidence="2">
    <location>
        <begin position="1291"/>
        <end position="1301"/>
    </location>
</feature>
<feature type="compositionally biased region" description="Basic and acidic residues" evidence="2">
    <location>
        <begin position="889"/>
        <end position="907"/>
    </location>
</feature>
<keyword evidence="1" id="KW-0175">Coiled coil</keyword>
<feature type="compositionally biased region" description="Low complexity" evidence="2">
    <location>
        <begin position="26"/>
        <end position="45"/>
    </location>
</feature>
<feature type="compositionally biased region" description="Polar residues" evidence="2">
    <location>
        <begin position="1104"/>
        <end position="1122"/>
    </location>
</feature>
<feature type="region of interest" description="Disordered" evidence="2">
    <location>
        <begin position="1"/>
        <end position="84"/>
    </location>
</feature>
<evidence type="ECO:0000313" key="4">
    <source>
        <dbReference type="Proteomes" id="UP000765509"/>
    </source>
</evidence>
<feature type="compositionally biased region" description="Polar residues" evidence="2">
    <location>
        <begin position="1129"/>
        <end position="1139"/>
    </location>
</feature>